<keyword evidence="1" id="KW-0472">Membrane</keyword>
<dbReference type="Proteomes" id="UP000326289">
    <property type="component" value="Unassembled WGS sequence"/>
</dbReference>
<protein>
    <submittedName>
        <fullName evidence="2">Uncharacterized protein</fullName>
    </submittedName>
</protein>
<proteinExistence type="predicted"/>
<dbReference type="AlphaFoldDB" id="A0A5N6JKK0"/>
<organism evidence="2 3">
    <name type="scientific">Aspergillus minisclerotigenes</name>
    <dbReference type="NCBI Taxonomy" id="656917"/>
    <lineage>
        <taxon>Eukaryota</taxon>
        <taxon>Fungi</taxon>
        <taxon>Dikarya</taxon>
        <taxon>Ascomycota</taxon>
        <taxon>Pezizomycotina</taxon>
        <taxon>Eurotiomycetes</taxon>
        <taxon>Eurotiomycetidae</taxon>
        <taxon>Eurotiales</taxon>
        <taxon>Aspergillaceae</taxon>
        <taxon>Aspergillus</taxon>
        <taxon>Aspergillus subgen. Circumdati</taxon>
    </lineage>
</organism>
<accession>A0A5N6JKK0</accession>
<evidence type="ECO:0000313" key="2">
    <source>
        <dbReference type="EMBL" id="KAB8278819.1"/>
    </source>
</evidence>
<reference evidence="2 3" key="1">
    <citation type="submission" date="2019-04" db="EMBL/GenBank/DDBJ databases">
        <title>Fungal friends and foes A comparative genomics study of 23 Aspergillus species from section Flavi.</title>
        <authorList>
            <consortium name="DOE Joint Genome Institute"/>
            <person name="Kjaerbolling I."/>
            <person name="Vesth T.C."/>
            <person name="Frisvad J.C."/>
            <person name="Nybo J.L."/>
            <person name="Theobald S."/>
            <person name="Kildgaard S."/>
            <person name="Petersen T.I."/>
            <person name="Kuo A."/>
            <person name="Sato A."/>
            <person name="Lyhne E.K."/>
            <person name="Kogle M.E."/>
            <person name="Wiebenga A."/>
            <person name="Kun R.S."/>
            <person name="Lubbers R.J."/>
            <person name="Makela M.R."/>
            <person name="Barry K."/>
            <person name="Chovatia M."/>
            <person name="Clum A."/>
            <person name="Daum C."/>
            <person name="Haridas S."/>
            <person name="He G."/>
            <person name="LaButti K."/>
            <person name="Lipzen A."/>
            <person name="Mondo S."/>
            <person name="Pangilinan J."/>
            <person name="Riley R."/>
            <person name="Salamov A."/>
            <person name="Simmons B.A."/>
            <person name="Magnuson J.K."/>
            <person name="Henrissat B."/>
            <person name="Mortensen U.H."/>
            <person name="Larsen T.O."/>
            <person name="De vries R.P."/>
            <person name="Grigoriev I.V."/>
            <person name="Machida M."/>
            <person name="Baker S.E."/>
            <person name="Andersen M.R."/>
        </authorList>
    </citation>
    <scope>NUCLEOTIDE SEQUENCE [LARGE SCALE GENOMIC DNA]</scope>
    <source>
        <strain evidence="2 3">CBS 117635</strain>
    </source>
</reference>
<gene>
    <name evidence="2" type="ORF">BDV30DRAFT_202697</name>
</gene>
<evidence type="ECO:0000313" key="3">
    <source>
        <dbReference type="Proteomes" id="UP000326289"/>
    </source>
</evidence>
<dbReference type="EMBL" id="ML732766">
    <property type="protein sequence ID" value="KAB8278819.1"/>
    <property type="molecule type" value="Genomic_DNA"/>
</dbReference>
<sequence>LDSSSDWVLILLVAGVVYGCCQSRRRDLPQRPLVNYIPSLALRQASHICLAAHYRHEECSCSQQQGAWFVPG</sequence>
<evidence type="ECO:0000256" key="1">
    <source>
        <dbReference type="SAM" id="Phobius"/>
    </source>
</evidence>
<feature type="non-terminal residue" evidence="2">
    <location>
        <position position="1"/>
    </location>
</feature>
<feature type="transmembrane region" description="Helical" evidence="1">
    <location>
        <begin position="6"/>
        <end position="21"/>
    </location>
</feature>
<name>A0A5N6JKK0_9EURO</name>
<keyword evidence="1" id="KW-1133">Transmembrane helix</keyword>
<keyword evidence="1" id="KW-0812">Transmembrane</keyword>
<keyword evidence="3" id="KW-1185">Reference proteome</keyword>